<dbReference type="GO" id="GO:0072330">
    <property type="term" value="P:monocarboxylic acid biosynthetic process"/>
    <property type="evidence" value="ECO:0007669"/>
    <property type="project" value="UniProtKB-ARBA"/>
</dbReference>
<dbReference type="Pfam" id="PF00550">
    <property type="entry name" value="PP-binding"/>
    <property type="match status" value="1"/>
</dbReference>
<name>A0A9W9JZN0_9EURO</name>
<reference evidence="2" key="1">
    <citation type="submission" date="2022-11" db="EMBL/GenBank/DDBJ databases">
        <authorList>
            <person name="Petersen C."/>
        </authorList>
    </citation>
    <scope>NUCLEOTIDE SEQUENCE</scope>
    <source>
        <strain evidence="2">IBT 30069</strain>
    </source>
</reference>
<sequence>MAAIDKRWTECLEIIADEIGVDVEDIHEQDDFAGDLGVNAPLSRTITARLRELVPNLPVAVLEECPTVESLYQCLSRLTAVANGKNNRQSTNNESKPNRSRVPLSVILQGNPATSTETIFLLPDGSGSGMAYAGIPPISPSTCLIAMNSPYLRCPEEYRCSIQDMAREWAQEIRQRQPQGPYILGGWSAGGYYSYEVAENLRRQGEHVSKLILLDSPCRPDFEELPIQVVEYLSAHGLMGNWGVSERTPAWLVEHFRSTLRAVRQYVPTPMVAPPTVYVIWSADGVMREDQLESTGLDLQIKVSRFLLVGKPNFTPHGWERLFPGGKLYTTKIYGNHFTLISPPNVSLSNP</sequence>
<dbReference type="GO" id="GO:0017000">
    <property type="term" value="P:antibiotic biosynthetic process"/>
    <property type="evidence" value="ECO:0007669"/>
    <property type="project" value="UniProtKB-ARBA"/>
</dbReference>
<feature type="domain" description="Carrier" evidence="1">
    <location>
        <begin position="2"/>
        <end position="79"/>
    </location>
</feature>
<organism evidence="2 3">
    <name type="scientific">Penicillium angulare</name>
    <dbReference type="NCBI Taxonomy" id="116970"/>
    <lineage>
        <taxon>Eukaryota</taxon>
        <taxon>Fungi</taxon>
        <taxon>Dikarya</taxon>
        <taxon>Ascomycota</taxon>
        <taxon>Pezizomycotina</taxon>
        <taxon>Eurotiomycetes</taxon>
        <taxon>Eurotiomycetidae</taxon>
        <taxon>Eurotiales</taxon>
        <taxon>Aspergillaceae</taxon>
        <taxon>Penicillium</taxon>
    </lineage>
</organism>
<dbReference type="Gene3D" id="1.10.1200.10">
    <property type="entry name" value="ACP-like"/>
    <property type="match status" value="1"/>
</dbReference>
<dbReference type="GO" id="GO:0044550">
    <property type="term" value="P:secondary metabolite biosynthetic process"/>
    <property type="evidence" value="ECO:0007669"/>
    <property type="project" value="UniProtKB-ARBA"/>
</dbReference>
<dbReference type="Proteomes" id="UP001149165">
    <property type="component" value="Unassembled WGS sequence"/>
</dbReference>
<dbReference type="SUPFAM" id="SSF47336">
    <property type="entry name" value="ACP-like"/>
    <property type="match status" value="1"/>
</dbReference>
<protein>
    <submittedName>
        <fullName evidence="2">Alpha/Beta hydrolase protein</fullName>
    </submittedName>
</protein>
<dbReference type="PROSITE" id="PS50075">
    <property type="entry name" value="CARRIER"/>
    <property type="match status" value="1"/>
</dbReference>
<dbReference type="InterPro" id="IPR036736">
    <property type="entry name" value="ACP-like_sf"/>
</dbReference>
<evidence type="ECO:0000313" key="2">
    <source>
        <dbReference type="EMBL" id="KAJ5087583.1"/>
    </source>
</evidence>
<dbReference type="OrthoDB" id="4509103at2759"/>
<gene>
    <name evidence="2" type="ORF">N7456_011199</name>
</gene>
<accession>A0A9W9JZN0</accession>
<dbReference type="InterPro" id="IPR009081">
    <property type="entry name" value="PP-bd_ACP"/>
</dbReference>
<dbReference type="InterPro" id="IPR001031">
    <property type="entry name" value="Thioesterase"/>
</dbReference>
<dbReference type="InterPro" id="IPR029058">
    <property type="entry name" value="AB_hydrolase_fold"/>
</dbReference>
<dbReference type="Pfam" id="PF00975">
    <property type="entry name" value="Thioesterase"/>
    <property type="match status" value="1"/>
</dbReference>
<reference evidence="2" key="2">
    <citation type="journal article" date="2023" name="IMA Fungus">
        <title>Comparative genomic study of the Penicillium genus elucidates a diverse pangenome and 15 lateral gene transfer events.</title>
        <authorList>
            <person name="Petersen C."/>
            <person name="Sorensen T."/>
            <person name="Nielsen M.R."/>
            <person name="Sondergaard T.E."/>
            <person name="Sorensen J.L."/>
            <person name="Fitzpatrick D.A."/>
            <person name="Frisvad J.C."/>
            <person name="Nielsen K.L."/>
        </authorList>
    </citation>
    <scope>NUCLEOTIDE SEQUENCE</scope>
    <source>
        <strain evidence="2">IBT 30069</strain>
    </source>
</reference>
<dbReference type="AlphaFoldDB" id="A0A9W9JZN0"/>
<keyword evidence="2" id="KW-0378">Hydrolase</keyword>
<keyword evidence="3" id="KW-1185">Reference proteome</keyword>
<comment type="caution">
    <text evidence="2">The sequence shown here is derived from an EMBL/GenBank/DDBJ whole genome shotgun (WGS) entry which is preliminary data.</text>
</comment>
<evidence type="ECO:0000259" key="1">
    <source>
        <dbReference type="PROSITE" id="PS50075"/>
    </source>
</evidence>
<evidence type="ECO:0000313" key="3">
    <source>
        <dbReference type="Proteomes" id="UP001149165"/>
    </source>
</evidence>
<dbReference type="EMBL" id="JAPQKH010000007">
    <property type="protein sequence ID" value="KAJ5087583.1"/>
    <property type="molecule type" value="Genomic_DNA"/>
</dbReference>
<dbReference type="SUPFAM" id="SSF53474">
    <property type="entry name" value="alpha/beta-Hydrolases"/>
    <property type="match status" value="1"/>
</dbReference>
<dbReference type="Gene3D" id="3.40.50.1820">
    <property type="entry name" value="alpha/beta hydrolase"/>
    <property type="match status" value="1"/>
</dbReference>
<dbReference type="GO" id="GO:0016787">
    <property type="term" value="F:hydrolase activity"/>
    <property type="evidence" value="ECO:0007669"/>
    <property type="project" value="UniProtKB-KW"/>
</dbReference>
<proteinExistence type="predicted"/>